<dbReference type="Gene3D" id="2.60.40.1890">
    <property type="entry name" value="PCu(A)C copper chaperone"/>
    <property type="match status" value="1"/>
</dbReference>
<protein>
    <recommendedName>
        <fullName evidence="4">Copper chaperone PCu(A)C</fullName>
    </recommendedName>
</protein>
<comment type="caution">
    <text evidence="2">The sequence shown here is derived from an EMBL/GenBank/DDBJ whole genome shotgun (WGS) entry which is preliminary data.</text>
</comment>
<dbReference type="Pfam" id="PF04314">
    <property type="entry name" value="PCuAC"/>
    <property type="match status" value="1"/>
</dbReference>
<feature type="signal peptide" evidence="1">
    <location>
        <begin position="1"/>
        <end position="25"/>
    </location>
</feature>
<keyword evidence="1" id="KW-0732">Signal</keyword>
<evidence type="ECO:0008006" key="4">
    <source>
        <dbReference type="Google" id="ProtNLM"/>
    </source>
</evidence>
<dbReference type="SUPFAM" id="SSF110087">
    <property type="entry name" value="DR1885-like metal-binding protein"/>
    <property type="match status" value="1"/>
</dbReference>
<reference evidence="2 3" key="1">
    <citation type="submission" date="2012-09" db="EMBL/GenBank/DDBJ databases">
        <title>Genome Sequence of alkane-degrading Bacterium Alcanivorax venustensis ISO4.</title>
        <authorList>
            <person name="Lai Q."/>
            <person name="Shao Z."/>
        </authorList>
    </citation>
    <scope>NUCLEOTIDE SEQUENCE [LARGE SCALE GENOMIC DNA]</scope>
    <source>
        <strain evidence="2 3">ISO4</strain>
    </source>
</reference>
<dbReference type="PANTHER" id="PTHR36302:SF1">
    <property type="entry name" value="COPPER CHAPERONE PCU(A)C"/>
    <property type="match status" value="1"/>
</dbReference>
<organism evidence="2 3">
    <name type="scientific">Alloalcanivorax venustensis ISO4</name>
    <dbReference type="NCBI Taxonomy" id="1177184"/>
    <lineage>
        <taxon>Bacteria</taxon>
        <taxon>Pseudomonadati</taxon>
        <taxon>Pseudomonadota</taxon>
        <taxon>Gammaproteobacteria</taxon>
        <taxon>Oceanospirillales</taxon>
        <taxon>Alcanivoracaceae</taxon>
        <taxon>Alloalcanivorax</taxon>
    </lineage>
</organism>
<dbReference type="Proteomes" id="UP000644441">
    <property type="component" value="Unassembled WGS sequence"/>
</dbReference>
<dbReference type="EMBL" id="ARXR01000030">
    <property type="protein sequence ID" value="MBF5054119.1"/>
    <property type="molecule type" value="Genomic_DNA"/>
</dbReference>
<feature type="chain" id="PRO_5045951603" description="Copper chaperone PCu(A)C" evidence="1">
    <location>
        <begin position="26"/>
        <end position="148"/>
    </location>
</feature>
<proteinExistence type="predicted"/>
<dbReference type="PANTHER" id="PTHR36302">
    <property type="entry name" value="BLR7088 PROTEIN"/>
    <property type="match status" value="1"/>
</dbReference>
<evidence type="ECO:0000256" key="1">
    <source>
        <dbReference type="SAM" id="SignalP"/>
    </source>
</evidence>
<evidence type="ECO:0000313" key="3">
    <source>
        <dbReference type="Proteomes" id="UP000644441"/>
    </source>
</evidence>
<sequence length="148" mass="16032">MMFKAFFKPVALAALLGLSATPAAAGDLEISDAWLRAVPPVSPTMAGYFELRNRGDRVVKLEGADVDFAGGAMLHDSRTGEDGQRRMVHLDSVRIDPGDRVRFAPGGKHLMLMKLSQVPRAGESVEVCLTFANHDDLCTDFPVRHSAP</sequence>
<dbReference type="InterPro" id="IPR007410">
    <property type="entry name" value="LpqE-like"/>
</dbReference>
<name>A0ABS0AJ22_9GAMM</name>
<dbReference type="InterPro" id="IPR036182">
    <property type="entry name" value="PCuAC_sf"/>
</dbReference>
<keyword evidence="3" id="KW-1185">Reference proteome</keyword>
<dbReference type="RefSeq" id="WP_228548136.1">
    <property type="nucleotide sequence ID" value="NZ_ARXR01000030.1"/>
</dbReference>
<gene>
    <name evidence="2" type="ORF">ISO4_02721</name>
</gene>
<accession>A0ABS0AJ22</accession>
<evidence type="ECO:0000313" key="2">
    <source>
        <dbReference type="EMBL" id="MBF5054119.1"/>
    </source>
</evidence>
<dbReference type="InterPro" id="IPR058248">
    <property type="entry name" value="Lxx211020-like"/>
</dbReference>